<accession>A0A9D1JY69</accession>
<organism evidence="1 2">
    <name type="scientific">Candidatus Galligastranaerophilus intestinavium</name>
    <dbReference type="NCBI Taxonomy" id="2840836"/>
    <lineage>
        <taxon>Bacteria</taxon>
        <taxon>Candidatus Galligastranaerophilus</taxon>
    </lineage>
</organism>
<evidence type="ECO:0000313" key="2">
    <source>
        <dbReference type="Proteomes" id="UP000886865"/>
    </source>
</evidence>
<dbReference type="EMBL" id="DVJQ01000045">
    <property type="protein sequence ID" value="HIS74407.1"/>
    <property type="molecule type" value="Genomic_DNA"/>
</dbReference>
<evidence type="ECO:0000313" key="1">
    <source>
        <dbReference type="EMBL" id="HIS74407.1"/>
    </source>
</evidence>
<name>A0A9D1JY69_9BACT</name>
<reference evidence="1" key="2">
    <citation type="journal article" date="2021" name="PeerJ">
        <title>Extensive microbial diversity within the chicken gut microbiome revealed by metagenomics and culture.</title>
        <authorList>
            <person name="Gilroy R."/>
            <person name="Ravi A."/>
            <person name="Getino M."/>
            <person name="Pursley I."/>
            <person name="Horton D.L."/>
            <person name="Alikhan N.F."/>
            <person name="Baker D."/>
            <person name="Gharbi K."/>
            <person name="Hall N."/>
            <person name="Watson M."/>
            <person name="Adriaenssens E.M."/>
            <person name="Foster-Nyarko E."/>
            <person name="Jarju S."/>
            <person name="Secka A."/>
            <person name="Antonio M."/>
            <person name="Oren A."/>
            <person name="Chaudhuri R.R."/>
            <person name="La Ragione R."/>
            <person name="Hildebrand F."/>
            <person name="Pallen M.J."/>
        </authorList>
    </citation>
    <scope>NUCLEOTIDE SEQUENCE</scope>
    <source>
        <strain evidence="1">CHK152-2871</strain>
    </source>
</reference>
<sequence>MIPKISFNLPKVNFATTKAMINNNLERSPKSDQVSFSGANLLELDADLKSLLDNSVFTFQKYNGKEFCGTIKEYLENSIIRYENTDRLGTLIHCTHTKEVADDIIKNGLDWTKTSRMKCGPGTYFSQSSFGGSEQGAGSVPIVAFYNGKKDKYPIFEPCFYEAIIYNKELAETLGKLCGSDKTKVINKYCHDLLQDEMGIDVLYASSGRSAGAFAVINNDCMFLKRYGW</sequence>
<protein>
    <submittedName>
        <fullName evidence="1">Uncharacterized protein</fullName>
    </submittedName>
</protein>
<dbReference type="AlphaFoldDB" id="A0A9D1JY69"/>
<dbReference type="Proteomes" id="UP000886865">
    <property type="component" value="Unassembled WGS sequence"/>
</dbReference>
<proteinExistence type="predicted"/>
<comment type="caution">
    <text evidence="1">The sequence shown here is derived from an EMBL/GenBank/DDBJ whole genome shotgun (WGS) entry which is preliminary data.</text>
</comment>
<gene>
    <name evidence="1" type="ORF">IAA86_05260</name>
</gene>
<reference evidence="1" key="1">
    <citation type="submission" date="2020-10" db="EMBL/GenBank/DDBJ databases">
        <authorList>
            <person name="Gilroy R."/>
        </authorList>
    </citation>
    <scope>NUCLEOTIDE SEQUENCE</scope>
    <source>
        <strain evidence="1">CHK152-2871</strain>
    </source>
</reference>